<dbReference type="EnsemblMetazoa" id="G33110.1">
    <property type="protein sequence ID" value="G33110.1:cds"/>
    <property type="gene ID" value="G33110"/>
</dbReference>
<evidence type="ECO:0000313" key="4">
    <source>
        <dbReference type="EnsemblMetazoa" id="G33110.1:cds"/>
    </source>
</evidence>
<dbReference type="PROSITE" id="PS50158">
    <property type="entry name" value="ZF_CCHC"/>
    <property type="match status" value="1"/>
</dbReference>
<evidence type="ECO:0000256" key="1">
    <source>
        <dbReference type="PROSITE-ProRule" id="PRU00047"/>
    </source>
</evidence>
<evidence type="ECO:0000259" key="3">
    <source>
        <dbReference type="PROSITE" id="PS50158"/>
    </source>
</evidence>
<keyword evidence="1" id="KW-0479">Metal-binding</keyword>
<keyword evidence="1" id="KW-0862">Zinc</keyword>
<dbReference type="Proteomes" id="UP000005408">
    <property type="component" value="Unassembled WGS sequence"/>
</dbReference>
<proteinExistence type="predicted"/>
<feature type="domain" description="CCHC-type" evidence="3">
    <location>
        <begin position="122"/>
        <end position="136"/>
    </location>
</feature>
<name>A0A8W8MH65_MAGGI</name>
<dbReference type="GO" id="GO:0008270">
    <property type="term" value="F:zinc ion binding"/>
    <property type="evidence" value="ECO:0007669"/>
    <property type="project" value="UniProtKB-KW"/>
</dbReference>
<organism evidence="4 5">
    <name type="scientific">Magallana gigas</name>
    <name type="common">Pacific oyster</name>
    <name type="synonym">Crassostrea gigas</name>
    <dbReference type="NCBI Taxonomy" id="29159"/>
    <lineage>
        <taxon>Eukaryota</taxon>
        <taxon>Metazoa</taxon>
        <taxon>Spiralia</taxon>
        <taxon>Lophotrochozoa</taxon>
        <taxon>Mollusca</taxon>
        <taxon>Bivalvia</taxon>
        <taxon>Autobranchia</taxon>
        <taxon>Pteriomorphia</taxon>
        <taxon>Ostreida</taxon>
        <taxon>Ostreoidea</taxon>
        <taxon>Ostreidae</taxon>
        <taxon>Magallana</taxon>
    </lineage>
</organism>
<protein>
    <recommendedName>
        <fullName evidence="3">CCHC-type domain-containing protein</fullName>
    </recommendedName>
</protein>
<sequence length="146" mass="16311">MANTDHEEDILMEEDTAHRPPEQNTANAFALTDAVKLLSTAISTQFQQFTEKLQEDNKSSAQQLSKKFKENIAGKLKYEGNKLSALALQQTNTLQTNAGASNSFNQPFRSGSRRTPQPSDVCYRCFQTGHWKTRCPLNISTSSNPK</sequence>
<feature type="compositionally biased region" description="Acidic residues" evidence="2">
    <location>
        <begin position="1"/>
        <end position="14"/>
    </location>
</feature>
<dbReference type="SMART" id="SM00343">
    <property type="entry name" value="ZnF_C2HC"/>
    <property type="match status" value="1"/>
</dbReference>
<dbReference type="Gene3D" id="4.10.60.10">
    <property type="entry name" value="Zinc finger, CCHC-type"/>
    <property type="match status" value="1"/>
</dbReference>
<feature type="region of interest" description="Disordered" evidence="2">
    <location>
        <begin position="95"/>
        <end position="117"/>
    </location>
</feature>
<evidence type="ECO:0000256" key="2">
    <source>
        <dbReference type="SAM" id="MobiDB-lite"/>
    </source>
</evidence>
<dbReference type="GO" id="GO:0003676">
    <property type="term" value="F:nucleic acid binding"/>
    <property type="evidence" value="ECO:0007669"/>
    <property type="project" value="InterPro"/>
</dbReference>
<dbReference type="SUPFAM" id="SSF57756">
    <property type="entry name" value="Retrovirus zinc finger-like domains"/>
    <property type="match status" value="1"/>
</dbReference>
<dbReference type="AlphaFoldDB" id="A0A8W8MH65"/>
<dbReference type="InterPro" id="IPR001878">
    <property type="entry name" value="Znf_CCHC"/>
</dbReference>
<reference evidence="4" key="1">
    <citation type="submission" date="2022-08" db="UniProtKB">
        <authorList>
            <consortium name="EnsemblMetazoa"/>
        </authorList>
    </citation>
    <scope>IDENTIFICATION</scope>
    <source>
        <strain evidence="4">05x7-T-G4-1.051#20</strain>
    </source>
</reference>
<keyword evidence="1" id="KW-0863">Zinc-finger</keyword>
<evidence type="ECO:0000313" key="5">
    <source>
        <dbReference type="Proteomes" id="UP000005408"/>
    </source>
</evidence>
<keyword evidence="5" id="KW-1185">Reference proteome</keyword>
<accession>A0A8W8MH65</accession>
<feature type="region of interest" description="Disordered" evidence="2">
    <location>
        <begin position="1"/>
        <end position="22"/>
    </location>
</feature>
<dbReference type="InterPro" id="IPR036875">
    <property type="entry name" value="Znf_CCHC_sf"/>
</dbReference>